<accession>A0ABW2JMF0</accession>
<proteinExistence type="predicted"/>
<evidence type="ECO:0000256" key="2">
    <source>
        <dbReference type="SAM" id="Phobius"/>
    </source>
</evidence>
<name>A0ABW2JMF0_9ACTN</name>
<feature type="domain" description="DUF6286" evidence="3">
    <location>
        <begin position="118"/>
        <end position="221"/>
    </location>
</feature>
<keyword evidence="2" id="KW-1133">Transmembrane helix</keyword>
<evidence type="ECO:0000313" key="5">
    <source>
        <dbReference type="Proteomes" id="UP001596523"/>
    </source>
</evidence>
<keyword evidence="2" id="KW-0472">Membrane</keyword>
<keyword evidence="5" id="KW-1185">Reference proteome</keyword>
<feature type="region of interest" description="Disordered" evidence="1">
    <location>
        <begin position="1"/>
        <end position="38"/>
    </location>
</feature>
<comment type="caution">
    <text evidence="4">The sequence shown here is derived from an EMBL/GenBank/DDBJ whole genome shotgun (WGS) entry which is preliminary data.</text>
</comment>
<evidence type="ECO:0000313" key="4">
    <source>
        <dbReference type="EMBL" id="MFC7306695.1"/>
    </source>
</evidence>
<evidence type="ECO:0000256" key="1">
    <source>
        <dbReference type="SAM" id="MobiDB-lite"/>
    </source>
</evidence>
<gene>
    <name evidence="4" type="ORF">ACFQVC_21000</name>
</gene>
<dbReference type="InterPro" id="IPR046253">
    <property type="entry name" value="DUF6286"/>
</dbReference>
<protein>
    <submittedName>
        <fullName evidence="4">DUF6286 domain-containing protein</fullName>
    </submittedName>
</protein>
<dbReference type="Pfam" id="PF19803">
    <property type="entry name" value="DUF6286"/>
    <property type="match status" value="1"/>
</dbReference>
<organism evidence="4 5">
    <name type="scientific">Streptomyces monticola</name>
    <dbReference type="NCBI Taxonomy" id="2666263"/>
    <lineage>
        <taxon>Bacteria</taxon>
        <taxon>Bacillati</taxon>
        <taxon>Actinomycetota</taxon>
        <taxon>Actinomycetes</taxon>
        <taxon>Kitasatosporales</taxon>
        <taxon>Streptomycetaceae</taxon>
        <taxon>Streptomyces</taxon>
    </lineage>
</organism>
<reference evidence="5" key="1">
    <citation type="journal article" date="2019" name="Int. J. Syst. Evol. Microbiol.">
        <title>The Global Catalogue of Microorganisms (GCM) 10K type strain sequencing project: providing services to taxonomists for standard genome sequencing and annotation.</title>
        <authorList>
            <consortium name="The Broad Institute Genomics Platform"/>
            <consortium name="The Broad Institute Genome Sequencing Center for Infectious Disease"/>
            <person name="Wu L."/>
            <person name="Ma J."/>
        </authorList>
    </citation>
    <scope>NUCLEOTIDE SEQUENCE [LARGE SCALE GENOMIC DNA]</scope>
    <source>
        <strain evidence="5">SYNS20</strain>
    </source>
</reference>
<feature type="transmembrane region" description="Helical" evidence="2">
    <location>
        <begin position="59"/>
        <end position="77"/>
    </location>
</feature>
<dbReference type="Proteomes" id="UP001596523">
    <property type="component" value="Unassembled WGS sequence"/>
</dbReference>
<keyword evidence="2" id="KW-0812">Transmembrane</keyword>
<feature type="transmembrane region" description="Helical" evidence="2">
    <location>
        <begin position="107"/>
        <end position="129"/>
    </location>
</feature>
<sequence>MSEGSELPGSGGTQPLPVIEKRPPKAPEFGQSASAASYTPVLTPQEGGEHRRMWSVRRVPVVLVGLLGLGAAGLLLYDVTAVRTDRPAMTWRRTLGEQFAARPLDDLWVLIGAGAALVLGVWLLLLAATPGHRSVLAMRAGDPDVRAWLDTGAAALVLRDRAMEVPGVQSVRVRVRRAKVDVRAISHFRELDDVRVDLDAALAAGVAALGLARGPGLTVRVDRPGKKG</sequence>
<evidence type="ECO:0000259" key="3">
    <source>
        <dbReference type="Pfam" id="PF19803"/>
    </source>
</evidence>
<dbReference type="EMBL" id="JBHTCF010000008">
    <property type="protein sequence ID" value="MFC7306695.1"/>
    <property type="molecule type" value="Genomic_DNA"/>
</dbReference>
<dbReference type="RefSeq" id="WP_381832221.1">
    <property type="nucleotide sequence ID" value="NZ_JBHTCF010000008.1"/>
</dbReference>